<organism evidence="2 3">
    <name type="scientific">Lactuca sativa</name>
    <name type="common">Garden lettuce</name>
    <dbReference type="NCBI Taxonomy" id="4236"/>
    <lineage>
        <taxon>Eukaryota</taxon>
        <taxon>Viridiplantae</taxon>
        <taxon>Streptophyta</taxon>
        <taxon>Embryophyta</taxon>
        <taxon>Tracheophyta</taxon>
        <taxon>Spermatophyta</taxon>
        <taxon>Magnoliopsida</taxon>
        <taxon>eudicotyledons</taxon>
        <taxon>Gunneridae</taxon>
        <taxon>Pentapetalae</taxon>
        <taxon>asterids</taxon>
        <taxon>campanulids</taxon>
        <taxon>Asterales</taxon>
        <taxon>Asteraceae</taxon>
        <taxon>Cichorioideae</taxon>
        <taxon>Cichorieae</taxon>
        <taxon>Lactucinae</taxon>
        <taxon>Lactuca</taxon>
    </lineage>
</organism>
<keyword evidence="3" id="KW-1185">Reference proteome</keyword>
<dbReference type="EMBL" id="NBSK02000003">
    <property type="protein sequence ID" value="KAJ0215855.1"/>
    <property type="molecule type" value="Genomic_DNA"/>
</dbReference>
<protein>
    <submittedName>
        <fullName evidence="2">Uncharacterized protein</fullName>
    </submittedName>
</protein>
<evidence type="ECO:0000313" key="3">
    <source>
        <dbReference type="Proteomes" id="UP000235145"/>
    </source>
</evidence>
<reference evidence="2 3" key="1">
    <citation type="journal article" date="2017" name="Nat. Commun.">
        <title>Genome assembly with in vitro proximity ligation data and whole-genome triplication in lettuce.</title>
        <authorList>
            <person name="Reyes-Chin-Wo S."/>
            <person name="Wang Z."/>
            <person name="Yang X."/>
            <person name="Kozik A."/>
            <person name="Arikit S."/>
            <person name="Song C."/>
            <person name="Xia L."/>
            <person name="Froenicke L."/>
            <person name="Lavelle D.O."/>
            <person name="Truco M.J."/>
            <person name="Xia R."/>
            <person name="Zhu S."/>
            <person name="Xu C."/>
            <person name="Xu H."/>
            <person name="Xu X."/>
            <person name="Cox K."/>
            <person name="Korf I."/>
            <person name="Meyers B.C."/>
            <person name="Michelmore R.W."/>
        </authorList>
    </citation>
    <scope>NUCLEOTIDE SEQUENCE [LARGE SCALE GENOMIC DNA]</scope>
    <source>
        <strain evidence="3">cv. Salinas</strain>
        <tissue evidence="2">Seedlings</tissue>
    </source>
</reference>
<feature type="region of interest" description="Disordered" evidence="1">
    <location>
        <begin position="59"/>
        <end position="148"/>
    </location>
</feature>
<evidence type="ECO:0000313" key="2">
    <source>
        <dbReference type="EMBL" id="KAJ0215855.1"/>
    </source>
</evidence>
<accession>A0A9R1W062</accession>
<sequence length="148" mass="17227">MVLTHLKIDHYGHMAIDAYKIETYRRTYEQAVYPLSELSDREVPDDLMVVNPPVVEIHQVGRTKNTNRMPSQGEEPEIRRCSRCHSTTHNARTCKEIVPNNQSKSKKRTGASGSGTKAKEEEPTQMTDNQWKHEPENQWTQHTEQQWQ</sequence>
<feature type="compositionally biased region" description="Polar residues" evidence="1">
    <location>
        <begin position="137"/>
        <end position="148"/>
    </location>
</feature>
<comment type="caution">
    <text evidence="2">The sequence shown here is derived from an EMBL/GenBank/DDBJ whole genome shotgun (WGS) entry which is preliminary data.</text>
</comment>
<dbReference type="Proteomes" id="UP000235145">
    <property type="component" value="Unassembled WGS sequence"/>
</dbReference>
<dbReference type="AlphaFoldDB" id="A0A9R1W062"/>
<name>A0A9R1W062_LACSA</name>
<gene>
    <name evidence="2" type="ORF">LSAT_V11C300123430</name>
</gene>
<proteinExistence type="predicted"/>
<evidence type="ECO:0000256" key="1">
    <source>
        <dbReference type="SAM" id="MobiDB-lite"/>
    </source>
</evidence>